<dbReference type="InterPro" id="IPR000100">
    <property type="entry name" value="RNase_P"/>
</dbReference>
<evidence type="ECO:0000256" key="2">
    <source>
        <dbReference type="ARBA" id="ARBA00022694"/>
    </source>
</evidence>
<keyword evidence="3 7" id="KW-0540">Nuclease</keyword>
<comment type="catalytic activity">
    <reaction evidence="7">
        <text>Endonucleolytic cleavage of RNA, removing 5'-extranucleotides from tRNA precursor.</text>
        <dbReference type="EC" id="3.1.26.5"/>
    </reaction>
</comment>
<dbReference type="InterPro" id="IPR020539">
    <property type="entry name" value="RNase_P_CS"/>
</dbReference>
<reference evidence="9" key="1">
    <citation type="submission" date="2016-09" db="EMBL/GenBank/DDBJ databases">
        <title>Draft genome of thermotolerant cyanobacterium Desertifilum sp. strain IPPAS B-1220.</title>
        <authorList>
            <person name="Sinetova M.A."/>
            <person name="Bolakhan K."/>
            <person name="Zayadan B.K."/>
            <person name="Mironov K.S."/>
            <person name="Ustinova V."/>
            <person name="Kupriyanova E.V."/>
            <person name="Sidorov R.A."/>
            <person name="Skrypnik A.N."/>
            <person name="Gogoleva N.E."/>
            <person name="Gogolev Y.V."/>
            <person name="Los D.A."/>
        </authorList>
    </citation>
    <scope>NUCLEOTIDE SEQUENCE [LARGE SCALE GENOMIC DNA]</scope>
    <source>
        <strain evidence="9">IPPAS B-1220</strain>
    </source>
</reference>
<evidence type="ECO:0000256" key="3">
    <source>
        <dbReference type="ARBA" id="ARBA00022722"/>
    </source>
</evidence>
<dbReference type="PANTHER" id="PTHR33992:SF1">
    <property type="entry name" value="RIBONUCLEASE P PROTEIN COMPONENT"/>
    <property type="match status" value="1"/>
</dbReference>
<dbReference type="GO" id="GO:0001682">
    <property type="term" value="P:tRNA 5'-leader removal"/>
    <property type="evidence" value="ECO:0007669"/>
    <property type="project" value="UniProtKB-UniRule"/>
</dbReference>
<gene>
    <name evidence="7" type="primary">rnpA</name>
    <name evidence="9" type="ORF">BH720_06860</name>
</gene>
<dbReference type="SUPFAM" id="SSF54211">
    <property type="entry name" value="Ribosomal protein S5 domain 2-like"/>
    <property type="match status" value="1"/>
</dbReference>
<evidence type="ECO:0000256" key="4">
    <source>
        <dbReference type="ARBA" id="ARBA00022759"/>
    </source>
</evidence>
<name>A0A1E5QMS7_9CYAN</name>
<dbReference type="EC" id="3.1.26.5" evidence="7 8"/>
<dbReference type="GO" id="GO:0004526">
    <property type="term" value="F:ribonuclease P activity"/>
    <property type="evidence" value="ECO:0007669"/>
    <property type="project" value="UniProtKB-UniRule"/>
</dbReference>
<keyword evidence="4 7" id="KW-0255">Endonuclease</keyword>
<dbReference type="GO" id="GO:0030677">
    <property type="term" value="C:ribonuclease P complex"/>
    <property type="evidence" value="ECO:0007669"/>
    <property type="project" value="TreeGrafter"/>
</dbReference>
<proteinExistence type="inferred from homology"/>
<dbReference type="PANTHER" id="PTHR33992">
    <property type="entry name" value="RIBONUCLEASE P PROTEIN COMPONENT"/>
    <property type="match status" value="1"/>
</dbReference>
<dbReference type="EMBL" id="MJGC01000042">
    <property type="protein sequence ID" value="OEJ75992.1"/>
    <property type="molecule type" value="Genomic_DNA"/>
</dbReference>
<evidence type="ECO:0000256" key="6">
    <source>
        <dbReference type="ARBA" id="ARBA00022884"/>
    </source>
</evidence>
<dbReference type="InterPro" id="IPR014721">
    <property type="entry name" value="Ribsml_uS5_D2-typ_fold_subgr"/>
</dbReference>
<accession>A0A1E5QMS7</accession>
<protein>
    <recommendedName>
        <fullName evidence="7 8">Ribonuclease P protein component</fullName>
        <shortName evidence="7">RNase P protein</shortName>
        <shortName evidence="7">RNaseP protein</shortName>
        <ecNumber evidence="7 8">3.1.26.5</ecNumber>
    </recommendedName>
    <alternativeName>
        <fullName evidence="7">Protein C5</fullName>
    </alternativeName>
</protein>
<dbReference type="RefSeq" id="WP_069966433.1">
    <property type="nucleotide sequence ID" value="NZ_CM124774.1"/>
</dbReference>
<dbReference type="GO" id="GO:0042781">
    <property type="term" value="F:3'-tRNA processing endoribonuclease activity"/>
    <property type="evidence" value="ECO:0007669"/>
    <property type="project" value="TreeGrafter"/>
</dbReference>
<dbReference type="PROSITE" id="PS00648">
    <property type="entry name" value="RIBONUCLEASE_P"/>
    <property type="match status" value="1"/>
</dbReference>
<dbReference type="GO" id="GO:0000049">
    <property type="term" value="F:tRNA binding"/>
    <property type="evidence" value="ECO:0007669"/>
    <property type="project" value="UniProtKB-UniRule"/>
</dbReference>
<evidence type="ECO:0000256" key="1">
    <source>
        <dbReference type="ARBA" id="ARBA00002663"/>
    </source>
</evidence>
<dbReference type="Pfam" id="PF00825">
    <property type="entry name" value="Ribonuclease_P"/>
    <property type="match status" value="1"/>
</dbReference>
<dbReference type="InterPro" id="IPR020568">
    <property type="entry name" value="Ribosomal_Su5_D2-typ_SF"/>
</dbReference>
<dbReference type="HAMAP" id="MF_00227">
    <property type="entry name" value="RNase_P"/>
    <property type="match status" value="1"/>
</dbReference>
<dbReference type="STRING" id="1781255.BH720_06860"/>
<dbReference type="OrthoDB" id="458878at2"/>
<evidence type="ECO:0000256" key="7">
    <source>
        <dbReference type="HAMAP-Rule" id="MF_00227"/>
    </source>
</evidence>
<evidence type="ECO:0000313" key="9">
    <source>
        <dbReference type="EMBL" id="OEJ75992.1"/>
    </source>
</evidence>
<comment type="subunit">
    <text evidence="7">Consists of a catalytic RNA component (M1 or rnpB) and a protein subunit.</text>
</comment>
<keyword evidence="5 7" id="KW-0378">Hydrolase</keyword>
<comment type="caution">
    <text evidence="9">The sequence shown here is derived from an EMBL/GenBank/DDBJ whole genome shotgun (WGS) entry which is preliminary data.</text>
</comment>
<evidence type="ECO:0000256" key="5">
    <source>
        <dbReference type="ARBA" id="ARBA00022801"/>
    </source>
</evidence>
<dbReference type="Gene3D" id="3.30.230.10">
    <property type="match status" value="1"/>
</dbReference>
<organism evidence="9">
    <name type="scientific">Desertifilum tharense IPPAS B-1220</name>
    <dbReference type="NCBI Taxonomy" id="1781255"/>
    <lineage>
        <taxon>Bacteria</taxon>
        <taxon>Bacillati</taxon>
        <taxon>Cyanobacteriota</taxon>
        <taxon>Cyanophyceae</taxon>
        <taxon>Desertifilales</taxon>
        <taxon>Desertifilaceae</taxon>
        <taxon>Desertifilum</taxon>
    </lineage>
</organism>
<dbReference type="AlphaFoldDB" id="A0A1E5QMS7"/>
<dbReference type="NCBIfam" id="TIGR00188">
    <property type="entry name" value="rnpA"/>
    <property type="match status" value="1"/>
</dbReference>
<comment type="similarity">
    <text evidence="7">Belongs to the RnpA family.</text>
</comment>
<evidence type="ECO:0000256" key="8">
    <source>
        <dbReference type="NCBIfam" id="TIGR00188"/>
    </source>
</evidence>
<keyword evidence="6 7" id="KW-0694">RNA-binding</keyword>
<keyword evidence="2 7" id="KW-0819">tRNA processing</keyword>
<sequence length="133" mass="15051">MLPQANRLKHRQEFQAVYQNGMRRQSSHLILRALGNPCAENGQGEAAPAPFPTRIGVVVGQKVSKRAVVRNRIKRRIRAGLRQFLPRLSPGWQLVVIARPTAQECEYDEFLRELEQLLAGIEVLNGHSRGHLL</sequence>
<comment type="function">
    <text evidence="1 7">RNaseP catalyzes the removal of the 5'-leader sequence from pre-tRNA to produce the mature 5'-terminus. It can also cleave other RNA substrates such as 4.5S RNA. The protein component plays an auxiliary but essential role in vivo by binding to the 5'-leader sequence and broadening the substrate specificity of the ribozyme.</text>
</comment>